<evidence type="ECO:0000256" key="1">
    <source>
        <dbReference type="ARBA" id="ARBA00004651"/>
    </source>
</evidence>
<evidence type="ECO:0000256" key="5">
    <source>
        <dbReference type="ARBA" id="ARBA00023136"/>
    </source>
</evidence>
<evidence type="ECO:0000313" key="8">
    <source>
        <dbReference type="EMBL" id="EKC58077.1"/>
    </source>
</evidence>
<evidence type="ECO:0000256" key="6">
    <source>
        <dbReference type="SAM" id="Phobius"/>
    </source>
</evidence>
<dbReference type="EMBL" id="AJWZ01007026">
    <property type="protein sequence ID" value="EKC58077.1"/>
    <property type="molecule type" value="Genomic_DNA"/>
</dbReference>
<evidence type="ECO:0000256" key="3">
    <source>
        <dbReference type="ARBA" id="ARBA00022692"/>
    </source>
</evidence>
<dbReference type="InterPro" id="IPR003838">
    <property type="entry name" value="ABC3_permease_C"/>
</dbReference>
<keyword evidence="3 6" id="KW-0812">Transmembrane</keyword>
<comment type="subcellular location">
    <subcellularLocation>
        <location evidence="1">Cell membrane</location>
        <topology evidence="1">Multi-pass membrane protein</topology>
    </subcellularLocation>
</comment>
<comment type="caution">
    <text evidence="8">The sequence shown here is derived from an EMBL/GenBank/DDBJ whole genome shotgun (WGS) entry which is preliminary data.</text>
</comment>
<feature type="domain" description="ABC3 transporter permease C-terminal" evidence="7">
    <location>
        <begin position="75"/>
        <end position="140"/>
    </location>
</feature>
<evidence type="ECO:0000259" key="7">
    <source>
        <dbReference type="Pfam" id="PF02687"/>
    </source>
</evidence>
<name>K1SBI1_9ZZZZ</name>
<sequence length="147" mass="16509">ADSIAVNIARRYSLDYHTLDMNRISAVTAELEKDDAFYKEAGYAHEFNVADIIGNYTERAEKLTRILWILQIPAMVMLAFYLFMVSQLNVDRERNEIAVFKSRGASSWQIFGMYAAESGILGIVTLVLAPFIGLVLCQFLGVSNGIF</sequence>
<accession>K1SBI1</accession>
<reference evidence="8" key="1">
    <citation type="journal article" date="2013" name="Environ. Microbiol.">
        <title>Microbiota from the distal guts of lean and obese adolescents exhibit partial functional redundancy besides clear differences in community structure.</title>
        <authorList>
            <person name="Ferrer M."/>
            <person name="Ruiz A."/>
            <person name="Lanza F."/>
            <person name="Haange S.B."/>
            <person name="Oberbach A."/>
            <person name="Till H."/>
            <person name="Bargiela R."/>
            <person name="Campoy C."/>
            <person name="Segura M.T."/>
            <person name="Richter M."/>
            <person name="von Bergen M."/>
            <person name="Seifert J."/>
            <person name="Suarez A."/>
        </authorList>
    </citation>
    <scope>NUCLEOTIDE SEQUENCE</scope>
</reference>
<protein>
    <submittedName>
        <fullName evidence="8">ABC transporter, permease protein</fullName>
    </submittedName>
</protein>
<gene>
    <name evidence="8" type="ORF">OBE_10194</name>
</gene>
<feature type="transmembrane region" description="Helical" evidence="6">
    <location>
        <begin position="120"/>
        <end position="142"/>
    </location>
</feature>
<feature type="transmembrane region" description="Helical" evidence="6">
    <location>
        <begin position="66"/>
        <end position="84"/>
    </location>
</feature>
<dbReference type="Pfam" id="PF02687">
    <property type="entry name" value="FtsX"/>
    <property type="match status" value="1"/>
</dbReference>
<feature type="non-terminal residue" evidence="8">
    <location>
        <position position="1"/>
    </location>
</feature>
<keyword evidence="2" id="KW-1003">Cell membrane</keyword>
<dbReference type="AlphaFoldDB" id="K1SBI1"/>
<evidence type="ECO:0000256" key="4">
    <source>
        <dbReference type="ARBA" id="ARBA00022989"/>
    </source>
</evidence>
<dbReference type="GO" id="GO:0005886">
    <property type="term" value="C:plasma membrane"/>
    <property type="evidence" value="ECO:0007669"/>
    <property type="project" value="UniProtKB-SubCell"/>
</dbReference>
<keyword evidence="5 6" id="KW-0472">Membrane</keyword>
<proteinExistence type="predicted"/>
<keyword evidence="4 6" id="KW-1133">Transmembrane helix</keyword>
<evidence type="ECO:0000256" key="2">
    <source>
        <dbReference type="ARBA" id="ARBA00022475"/>
    </source>
</evidence>
<organism evidence="8">
    <name type="scientific">human gut metagenome</name>
    <dbReference type="NCBI Taxonomy" id="408170"/>
    <lineage>
        <taxon>unclassified sequences</taxon>
        <taxon>metagenomes</taxon>
        <taxon>organismal metagenomes</taxon>
    </lineage>
</organism>